<comment type="similarity">
    <text evidence="2">Belongs to the HEXIM family.</text>
</comment>
<feature type="compositionally biased region" description="Polar residues" evidence="8">
    <location>
        <begin position="26"/>
        <end position="36"/>
    </location>
</feature>
<dbReference type="EMBL" id="JAFNEN010000047">
    <property type="protein sequence ID" value="KAG8197892.1"/>
    <property type="molecule type" value="Genomic_DNA"/>
</dbReference>
<dbReference type="GO" id="GO:0005737">
    <property type="term" value="C:cytoplasm"/>
    <property type="evidence" value="ECO:0007669"/>
    <property type="project" value="InterPro"/>
</dbReference>
<dbReference type="PANTHER" id="PTHR13469:SF9">
    <property type="entry name" value="HEXAMETHYLENE BIS-ACETAMIDE-INDUCIBLE PROTEIN"/>
    <property type="match status" value="1"/>
</dbReference>
<keyword evidence="4" id="KW-0805">Transcription regulation</keyword>
<dbReference type="GO" id="GO:0000122">
    <property type="term" value="P:negative regulation of transcription by RNA polymerase II"/>
    <property type="evidence" value="ECO:0007669"/>
    <property type="project" value="InterPro"/>
</dbReference>
<keyword evidence="5" id="KW-0175">Coiled coil</keyword>
<evidence type="ECO:0000256" key="2">
    <source>
        <dbReference type="ARBA" id="ARBA00008409"/>
    </source>
</evidence>
<organism evidence="9 10">
    <name type="scientific">Oedothorax gibbosus</name>
    <dbReference type="NCBI Taxonomy" id="931172"/>
    <lineage>
        <taxon>Eukaryota</taxon>
        <taxon>Metazoa</taxon>
        <taxon>Ecdysozoa</taxon>
        <taxon>Arthropoda</taxon>
        <taxon>Chelicerata</taxon>
        <taxon>Arachnida</taxon>
        <taxon>Araneae</taxon>
        <taxon>Araneomorphae</taxon>
        <taxon>Entelegynae</taxon>
        <taxon>Araneoidea</taxon>
        <taxon>Linyphiidae</taxon>
        <taxon>Erigoninae</taxon>
        <taxon>Oedothorax</taxon>
    </lineage>
</organism>
<feature type="compositionally biased region" description="Basic and acidic residues" evidence="8">
    <location>
        <begin position="96"/>
        <end position="113"/>
    </location>
</feature>
<feature type="region of interest" description="Disordered" evidence="8">
    <location>
        <begin position="368"/>
        <end position="394"/>
    </location>
</feature>
<dbReference type="PANTHER" id="PTHR13469">
    <property type="entry name" value="HEXAMETHYLENE BISACETAMIDE INDUCIBLE 1"/>
    <property type="match status" value="1"/>
</dbReference>
<evidence type="ECO:0000256" key="5">
    <source>
        <dbReference type="ARBA" id="ARBA00023054"/>
    </source>
</evidence>
<dbReference type="Pfam" id="PF15313">
    <property type="entry name" value="HEXIM"/>
    <property type="match status" value="1"/>
</dbReference>
<dbReference type="GO" id="GO:0004861">
    <property type="term" value="F:cyclin-dependent protein serine/threonine kinase inhibitor activity"/>
    <property type="evidence" value="ECO:0007669"/>
    <property type="project" value="InterPro"/>
</dbReference>
<dbReference type="InterPro" id="IPR024872">
    <property type="entry name" value="HEXIM"/>
</dbReference>
<feature type="compositionally biased region" description="Polar residues" evidence="8">
    <location>
        <begin position="56"/>
        <end position="75"/>
    </location>
</feature>
<sequence>MSSERDDSGEPLDEGPMKSDAEKSDSTSPKKSNGPTEQAKHRRRRGKGKKRKQREANLNSQPSGSGASQLRSEVSGSGEIADMGSDACSGTALGESRVKSKSDLSRSKSHLDIEPSYDTDSPWDSNEELEANEVLTFSGQIIRPNAPHAPKNSTQFIIDDHNECHLYMSFETPNPYLCENANDGTEHIISEPIGEDPAYIDIDYQYQSPQDFDNTAYYDREFELSYKSNRFEELLRLSREELISGLQALESRLKELSDDLVKENPSPILEKLQHDLLELQEKHCELKDANTKLTALVMQNEKTAEVWAKESAEQHTSDIKDETEQDAETCNHKVSDGGIETELRDNCCVTNNRPDCDLPREDSVEMDDMYSENNGLDPLPRKVDSEEMRTAATV</sequence>
<keyword evidence="6" id="KW-0804">Transcription</keyword>
<dbReference type="GO" id="GO:0005654">
    <property type="term" value="C:nucleoplasm"/>
    <property type="evidence" value="ECO:0007669"/>
    <property type="project" value="TreeGrafter"/>
</dbReference>
<evidence type="ECO:0000256" key="8">
    <source>
        <dbReference type="SAM" id="MobiDB-lite"/>
    </source>
</evidence>
<evidence type="ECO:0000256" key="3">
    <source>
        <dbReference type="ARBA" id="ARBA00022491"/>
    </source>
</evidence>
<dbReference type="PRINTS" id="PR02094">
    <property type="entry name" value="HEXIMFAMILY"/>
</dbReference>
<feature type="compositionally biased region" description="Basic and acidic residues" evidence="8">
    <location>
        <begin position="379"/>
        <end position="394"/>
    </location>
</feature>
<feature type="region of interest" description="Disordered" evidence="8">
    <location>
        <begin position="1"/>
        <end position="125"/>
    </location>
</feature>
<keyword evidence="10" id="KW-1185">Reference proteome</keyword>
<gene>
    <name evidence="9" type="ORF">JTE90_020271</name>
</gene>
<keyword evidence="7" id="KW-0539">Nucleus</keyword>
<evidence type="ECO:0000313" key="10">
    <source>
        <dbReference type="Proteomes" id="UP000827092"/>
    </source>
</evidence>
<comment type="subcellular location">
    <subcellularLocation>
        <location evidence="1">Nucleus</location>
    </subcellularLocation>
</comment>
<dbReference type="AlphaFoldDB" id="A0AAV6VM66"/>
<comment type="caution">
    <text evidence="9">The sequence shown here is derived from an EMBL/GenBank/DDBJ whole genome shotgun (WGS) entry which is preliminary data.</text>
</comment>
<dbReference type="Proteomes" id="UP000827092">
    <property type="component" value="Unassembled WGS sequence"/>
</dbReference>
<evidence type="ECO:0000313" key="9">
    <source>
        <dbReference type="EMBL" id="KAG8197892.1"/>
    </source>
</evidence>
<keyword evidence="3" id="KW-0678">Repressor</keyword>
<accession>A0AAV6VM66</accession>
<evidence type="ECO:0000256" key="4">
    <source>
        <dbReference type="ARBA" id="ARBA00023015"/>
    </source>
</evidence>
<feature type="compositionally biased region" description="Basic and acidic residues" evidence="8">
    <location>
        <begin position="15"/>
        <end position="25"/>
    </location>
</feature>
<evidence type="ECO:0000256" key="7">
    <source>
        <dbReference type="ARBA" id="ARBA00023242"/>
    </source>
</evidence>
<proteinExistence type="inferred from homology"/>
<evidence type="ECO:0000256" key="1">
    <source>
        <dbReference type="ARBA" id="ARBA00004123"/>
    </source>
</evidence>
<reference evidence="9 10" key="1">
    <citation type="journal article" date="2022" name="Nat. Ecol. Evol.">
        <title>A masculinizing supergene underlies an exaggerated male reproductive morph in a spider.</title>
        <authorList>
            <person name="Hendrickx F."/>
            <person name="De Corte Z."/>
            <person name="Sonet G."/>
            <person name="Van Belleghem S.M."/>
            <person name="Kostlbacher S."/>
            <person name="Vangestel C."/>
        </authorList>
    </citation>
    <scope>NUCLEOTIDE SEQUENCE [LARGE SCALE GENOMIC DNA]</scope>
    <source>
        <strain evidence="9">W744_W776</strain>
    </source>
</reference>
<protein>
    <submittedName>
        <fullName evidence="9">Uncharacterized protein</fullName>
    </submittedName>
</protein>
<dbReference type="Gene3D" id="6.10.250.2910">
    <property type="match status" value="1"/>
</dbReference>
<name>A0AAV6VM66_9ARAC</name>
<dbReference type="GO" id="GO:0097322">
    <property type="term" value="F:7SK snRNA binding"/>
    <property type="evidence" value="ECO:0007669"/>
    <property type="project" value="TreeGrafter"/>
</dbReference>
<feature type="compositionally biased region" description="Basic residues" evidence="8">
    <location>
        <begin position="40"/>
        <end position="53"/>
    </location>
</feature>
<evidence type="ECO:0000256" key="6">
    <source>
        <dbReference type="ARBA" id="ARBA00023163"/>
    </source>
</evidence>